<proteinExistence type="predicted"/>
<evidence type="ECO:0000313" key="3">
    <source>
        <dbReference type="EMBL" id="SDB82888.1"/>
    </source>
</evidence>
<protein>
    <submittedName>
        <fullName evidence="3">Uncharacterized protein</fullName>
    </submittedName>
</protein>
<evidence type="ECO:0000256" key="1">
    <source>
        <dbReference type="SAM" id="Coils"/>
    </source>
</evidence>
<feature type="coiled-coil region" evidence="1">
    <location>
        <begin position="20"/>
        <end position="66"/>
    </location>
</feature>
<gene>
    <name evidence="3" type="ORF">SAMN05421737_101225</name>
</gene>
<feature type="region of interest" description="Disordered" evidence="2">
    <location>
        <begin position="83"/>
        <end position="136"/>
    </location>
</feature>
<keyword evidence="4" id="KW-1185">Reference proteome</keyword>
<evidence type="ECO:0000256" key="2">
    <source>
        <dbReference type="SAM" id="MobiDB-lite"/>
    </source>
</evidence>
<dbReference type="EMBL" id="FMYM01000001">
    <property type="protein sequence ID" value="SDB82888.1"/>
    <property type="molecule type" value="Genomic_DNA"/>
</dbReference>
<feature type="compositionally biased region" description="Basic and acidic residues" evidence="2">
    <location>
        <begin position="103"/>
        <end position="127"/>
    </location>
</feature>
<evidence type="ECO:0000313" key="4">
    <source>
        <dbReference type="Proteomes" id="UP000242662"/>
    </source>
</evidence>
<dbReference type="RefSeq" id="WP_090774453.1">
    <property type="nucleotide sequence ID" value="NZ_FMYM01000001.1"/>
</dbReference>
<dbReference type="AlphaFoldDB" id="A0A1G6GLK3"/>
<sequence length="136" mass="16448">MSEESLRPLRLTGIQLQQRLIHVQSENNRLKRELARYKNEYHYDMIDQLKKENEQLKQRISLIEEEKQINEEPVIVGQHFVQDQPEESLHRKESAESNFFVSHQERETDLEEKKEHNLKHSGEEDWFSHSVKSRSR</sequence>
<dbReference type="OrthoDB" id="2942264at2"/>
<organism evidence="3 4">
    <name type="scientific">Shouchella lonarensis</name>
    <dbReference type="NCBI Taxonomy" id="1464122"/>
    <lineage>
        <taxon>Bacteria</taxon>
        <taxon>Bacillati</taxon>
        <taxon>Bacillota</taxon>
        <taxon>Bacilli</taxon>
        <taxon>Bacillales</taxon>
        <taxon>Bacillaceae</taxon>
        <taxon>Shouchella</taxon>
    </lineage>
</organism>
<keyword evidence="1" id="KW-0175">Coiled coil</keyword>
<accession>A0A1G6GLK3</accession>
<reference evidence="4" key="1">
    <citation type="submission" date="2016-09" db="EMBL/GenBank/DDBJ databases">
        <authorList>
            <person name="Varghese N."/>
            <person name="Submissions S."/>
        </authorList>
    </citation>
    <scope>NUCLEOTIDE SEQUENCE [LARGE SCALE GENOMIC DNA]</scope>
    <source>
        <strain evidence="4">25nlg</strain>
    </source>
</reference>
<dbReference type="Proteomes" id="UP000242662">
    <property type="component" value="Unassembled WGS sequence"/>
</dbReference>
<name>A0A1G6GLK3_9BACI</name>